<dbReference type="Proteomes" id="UP000316609">
    <property type="component" value="Unassembled WGS sequence"/>
</dbReference>
<dbReference type="Gene3D" id="3.40.50.1240">
    <property type="entry name" value="Phosphoglycerate mutase-like"/>
    <property type="match status" value="1"/>
</dbReference>
<dbReference type="Pfam" id="PF00300">
    <property type="entry name" value="His_Phos_1"/>
    <property type="match status" value="1"/>
</dbReference>
<protein>
    <submittedName>
        <fullName evidence="3">Histidine phosphatase family protein</fullName>
    </submittedName>
</protein>
<feature type="binding site" evidence="2">
    <location>
        <position position="63"/>
    </location>
    <ligand>
        <name>substrate</name>
    </ligand>
</feature>
<name>A0A538TLP6_UNCEI</name>
<feature type="active site" description="Tele-phosphohistidine intermediate" evidence="1">
    <location>
        <position position="14"/>
    </location>
</feature>
<gene>
    <name evidence="3" type="ORF">E6K78_08980</name>
</gene>
<organism evidence="3 4">
    <name type="scientific">Eiseniibacteriota bacterium</name>
    <dbReference type="NCBI Taxonomy" id="2212470"/>
    <lineage>
        <taxon>Bacteria</taxon>
        <taxon>Candidatus Eiseniibacteriota</taxon>
    </lineage>
</organism>
<comment type="caution">
    <text evidence="3">The sequence shown here is derived from an EMBL/GenBank/DDBJ whole genome shotgun (WGS) entry which is preliminary data.</text>
</comment>
<dbReference type="GO" id="GO:0016791">
    <property type="term" value="F:phosphatase activity"/>
    <property type="evidence" value="ECO:0007669"/>
    <property type="project" value="TreeGrafter"/>
</dbReference>
<dbReference type="CDD" id="cd07067">
    <property type="entry name" value="HP_PGM_like"/>
    <property type="match status" value="1"/>
</dbReference>
<dbReference type="InterPro" id="IPR029033">
    <property type="entry name" value="His_PPase_superfam"/>
</dbReference>
<dbReference type="SUPFAM" id="SSF53254">
    <property type="entry name" value="Phosphoglycerate mutase-like"/>
    <property type="match status" value="1"/>
</dbReference>
<accession>A0A538TLP6</accession>
<dbReference type="SMART" id="SM00855">
    <property type="entry name" value="PGAM"/>
    <property type="match status" value="1"/>
</dbReference>
<evidence type="ECO:0000313" key="4">
    <source>
        <dbReference type="Proteomes" id="UP000316609"/>
    </source>
</evidence>
<dbReference type="InterPro" id="IPR050275">
    <property type="entry name" value="PGM_Phosphatase"/>
</dbReference>
<dbReference type="PANTHER" id="PTHR48100">
    <property type="entry name" value="BROAD-SPECIFICITY PHOSPHATASE YOR283W-RELATED"/>
    <property type="match status" value="1"/>
</dbReference>
<dbReference type="InterPro" id="IPR013078">
    <property type="entry name" value="His_Pase_superF_clade-1"/>
</dbReference>
<evidence type="ECO:0000313" key="3">
    <source>
        <dbReference type="EMBL" id="TMQ64515.1"/>
    </source>
</evidence>
<evidence type="ECO:0000256" key="1">
    <source>
        <dbReference type="PIRSR" id="PIRSR613078-1"/>
    </source>
</evidence>
<reference evidence="3 4" key="1">
    <citation type="journal article" date="2019" name="Nat. Microbiol.">
        <title>Mediterranean grassland soil C-N compound turnover is dependent on rainfall and depth, and is mediated by genomically divergent microorganisms.</title>
        <authorList>
            <person name="Diamond S."/>
            <person name="Andeer P.F."/>
            <person name="Li Z."/>
            <person name="Crits-Christoph A."/>
            <person name="Burstein D."/>
            <person name="Anantharaman K."/>
            <person name="Lane K.R."/>
            <person name="Thomas B.C."/>
            <person name="Pan C."/>
            <person name="Northen T.R."/>
            <person name="Banfield J.F."/>
        </authorList>
    </citation>
    <scope>NUCLEOTIDE SEQUENCE [LARGE SCALE GENOMIC DNA]</scope>
    <source>
        <strain evidence="3">WS_8</strain>
    </source>
</reference>
<dbReference type="EMBL" id="VBOY01000084">
    <property type="protein sequence ID" value="TMQ64515.1"/>
    <property type="molecule type" value="Genomic_DNA"/>
</dbReference>
<evidence type="ECO:0000256" key="2">
    <source>
        <dbReference type="PIRSR" id="PIRSR613078-2"/>
    </source>
</evidence>
<proteinExistence type="predicted"/>
<sequence length="232" mass="25516">MTAVPYTRLFLVRHGATTLAAEDRFAGSTDVPLSDEGLEQAGRLAERLAGESIAAVFSSPLERAVATAKILAAPHRLEVQTRAELREIGHGHWEQLAPREVEERFPEEAAAWGQDPFTFAPVGGESGLAVTARALPALIEILQAHVGQKLLIVSHKGTIRLLLSSLLGFDPRRYRDNLDQSPAALNIVDFRDPTRGRLTLFNDVSHYSKDGLSIPGEPRQRLSRWWNERGGS</sequence>
<feature type="active site" description="Proton donor/acceptor" evidence="1">
    <location>
        <position position="87"/>
    </location>
</feature>
<dbReference type="AlphaFoldDB" id="A0A538TLP6"/>